<keyword evidence="2" id="KW-0963">Cytoplasm</keyword>
<dbReference type="PANTHER" id="PTHR14202">
    <property type="entry name" value="60 KDA RIBONUCLEOPROTEIN SSA/RO"/>
    <property type="match status" value="1"/>
</dbReference>
<keyword evidence="3" id="KW-0479">Metal-binding</keyword>
<reference evidence="5 6" key="1">
    <citation type="submission" date="2023-04" db="EMBL/GenBank/DDBJ databases">
        <title>Forest soil microbial communities from Buena Vista Peninsula, Colon Province, Panama.</title>
        <authorList>
            <person name="Bouskill N."/>
        </authorList>
    </citation>
    <scope>NUCLEOTIDE SEQUENCE [LARGE SCALE GENOMIC DNA]</scope>
    <source>
        <strain evidence="5 6">CFH S0262</strain>
    </source>
</reference>
<evidence type="ECO:0000256" key="2">
    <source>
        <dbReference type="ARBA" id="ARBA00022490"/>
    </source>
</evidence>
<dbReference type="InterPro" id="IPR008858">
    <property type="entry name" value="TROVE_dom"/>
</dbReference>
<dbReference type="EMBL" id="JARXVC010000003">
    <property type="protein sequence ID" value="MDH6280608.1"/>
    <property type="molecule type" value="Genomic_DNA"/>
</dbReference>
<organism evidence="5 6">
    <name type="scientific">Prescottella agglutinans</name>
    <dbReference type="NCBI Taxonomy" id="1644129"/>
    <lineage>
        <taxon>Bacteria</taxon>
        <taxon>Bacillati</taxon>
        <taxon>Actinomycetota</taxon>
        <taxon>Actinomycetes</taxon>
        <taxon>Mycobacteriales</taxon>
        <taxon>Nocardiaceae</taxon>
        <taxon>Prescottella</taxon>
    </lineage>
</organism>
<evidence type="ECO:0000313" key="6">
    <source>
        <dbReference type="Proteomes" id="UP001160334"/>
    </source>
</evidence>
<dbReference type="PANTHER" id="PTHR14202:SF0">
    <property type="entry name" value="RNA-BINDING PROTEIN RO60"/>
    <property type="match status" value="1"/>
</dbReference>
<dbReference type="InterPro" id="IPR037214">
    <property type="entry name" value="TROVE_dom_sf"/>
</dbReference>
<proteinExistence type="predicted"/>
<dbReference type="RefSeq" id="WP_280759931.1">
    <property type="nucleotide sequence ID" value="NZ_JARXVC010000003.1"/>
</dbReference>
<evidence type="ECO:0000313" key="5">
    <source>
        <dbReference type="EMBL" id="MDH6280608.1"/>
    </source>
</evidence>
<dbReference type="InterPro" id="IPR040322">
    <property type="entry name" value="TROVE2"/>
</dbReference>
<dbReference type="Proteomes" id="UP001160334">
    <property type="component" value="Unassembled WGS sequence"/>
</dbReference>
<keyword evidence="6" id="KW-1185">Reference proteome</keyword>
<evidence type="ECO:0000259" key="4">
    <source>
        <dbReference type="PROSITE" id="PS50988"/>
    </source>
</evidence>
<dbReference type="SUPFAM" id="SSF140864">
    <property type="entry name" value="TROVE domain-like"/>
    <property type="match status" value="1"/>
</dbReference>
<name>A0ABT6M8H1_9NOCA</name>
<comment type="subcellular location">
    <subcellularLocation>
        <location evidence="1">Cytoplasm</location>
    </subcellularLocation>
</comment>
<feature type="domain" description="TROVE" evidence="4">
    <location>
        <begin position="25"/>
        <end position="356"/>
    </location>
</feature>
<evidence type="ECO:0000256" key="3">
    <source>
        <dbReference type="ARBA" id="ARBA00022723"/>
    </source>
</evidence>
<comment type="caution">
    <text evidence="5">The sequence shown here is derived from an EMBL/GenBank/DDBJ whole genome shotgun (WGS) entry which is preliminary data.</text>
</comment>
<accession>A0ABT6M8H1</accession>
<gene>
    <name evidence="5" type="ORF">M2280_001820</name>
</gene>
<sequence>MSRFDATTIRPPATGPLRTEVATVGRSHEGGTGSARDARTELFLLAVTKPVREDTFPETDGARDDRYRRLVGQLSVDDPEWMARFLRWLRTDANMRWAALVGAAEFTRSRLEAGEHGYSRQVVGSVLQRADEPGEMLAYWRATYGRKLPQPIKRGVADAVVRLYTERALLKYDTPSRGYRFGDVLDLVHPTPRSAQQGDLFEHALARRRGRDSPIPPSLATVQARADLQAVPVSERPHLLTAPEGAARLGPAAMTWESVAGWLQAPMDRQTWEAIIPRMGYMGLLNNLRHFDDAAVSDDVAAKVAGRLQDPEQVSRSRQLPLRFLSALDSVRPPRWSAALERALEASLDRVPRLSGRTLILVDTTEPMHAATVFGLALARRAERADVVSASTAGGVFPMHPGESLLGAADRWSATGYLRSGGADTAAAAAEFFDGHDRVVILTDARFRDAAPPGSGDVLPQDIPVYTFDPTDRTGSGPNRFTFGDPTDACFAMLPVIESGRLAAWPWLGKH</sequence>
<evidence type="ECO:0000256" key="1">
    <source>
        <dbReference type="ARBA" id="ARBA00004496"/>
    </source>
</evidence>
<protein>
    <recommendedName>
        <fullName evidence="4">TROVE domain-containing protein</fullName>
    </recommendedName>
</protein>
<dbReference type="PROSITE" id="PS50988">
    <property type="entry name" value="TROVE"/>
    <property type="match status" value="1"/>
</dbReference>
<dbReference type="Pfam" id="PF05731">
    <property type="entry name" value="TROVE"/>
    <property type="match status" value="1"/>
</dbReference>